<sequence length="257" mass="29619">MRYDLDTRNRALTLLRDGVSNAEVSRRLGIPSGTVAWWLHRDRARNGGLPGAHRSTCHTCHGDPLDRTAYGYLLGLYLGDGHIFQSGKHRVPNLTIACCEDWPGLIDAAEDAVRRVFPHNSPCRVRRVGCTYVKVYSKHLDCHFPQHGPGKKHTRHIQLAPWQREIVDEHPWELIRGLVHSDGCRITNWTTRRGKRYEYPRYFFTNVSDDIRRIYTDALDRVGIAWKETRRGSTPYNISVARRESVQVMDVHVGPKF</sequence>
<name>A0A931B7J2_9ACTN</name>
<dbReference type="AlphaFoldDB" id="A0A931B7J2"/>
<dbReference type="RefSeq" id="WP_196196093.1">
    <property type="nucleotide sequence ID" value="NZ_JADPRT010000010.1"/>
</dbReference>
<accession>A0A931B7J2</accession>
<keyword evidence="2" id="KW-1185">Reference proteome</keyword>
<reference evidence="1" key="1">
    <citation type="submission" date="2020-11" db="EMBL/GenBank/DDBJ databases">
        <title>Isolation and identification of active actinomycetes.</title>
        <authorList>
            <person name="Yu B."/>
        </authorList>
    </citation>
    <scope>NUCLEOTIDE SEQUENCE</scope>
    <source>
        <strain evidence="1">NEAU-YB345</strain>
    </source>
</reference>
<dbReference type="Gene3D" id="3.10.28.10">
    <property type="entry name" value="Homing endonucleases"/>
    <property type="match status" value="1"/>
</dbReference>
<gene>
    <name evidence="1" type="ORF">I2501_23125</name>
</gene>
<protein>
    <submittedName>
        <fullName evidence="1">Sigma-70 region 4 domain-containing protein</fullName>
    </submittedName>
</protein>
<dbReference type="EMBL" id="JADPRT010000010">
    <property type="protein sequence ID" value="MBF9070912.1"/>
    <property type="molecule type" value="Genomic_DNA"/>
</dbReference>
<evidence type="ECO:0000313" key="1">
    <source>
        <dbReference type="EMBL" id="MBF9070912.1"/>
    </source>
</evidence>
<evidence type="ECO:0000313" key="2">
    <source>
        <dbReference type="Proteomes" id="UP000657385"/>
    </source>
</evidence>
<dbReference type="SUPFAM" id="SSF46689">
    <property type="entry name" value="Homeodomain-like"/>
    <property type="match status" value="1"/>
</dbReference>
<dbReference type="InterPro" id="IPR009057">
    <property type="entry name" value="Homeodomain-like_sf"/>
</dbReference>
<comment type="caution">
    <text evidence="1">The sequence shown here is derived from an EMBL/GenBank/DDBJ whole genome shotgun (WGS) entry which is preliminary data.</text>
</comment>
<proteinExistence type="predicted"/>
<dbReference type="Proteomes" id="UP000657385">
    <property type="component" value="Unassembled WGS sequence"/>
</dbReference>
<organism evidence="1 2">
    <name type="scientific">Streptacidiphilus fuscans</name>
    <dbReference type="NCBI Taxonomy" id="2789292"/>
    <lineage>
        <taxon>Bacteria</taxon>
        <taxon>Bacillati</taxon>
        <taxon>Actinomycetota</taxon>
        <taxon>Actinomycetes</taxon>
        <taxon>Kitasatosporales</taxon>
        <taxon>Streptomycetaceae</taxon>
        <taxon>Streptacidiphilus</taxon>
    </lineage>
</organism>
<dbReference type="InterPro" id="IPR027434">
    <property type="entry name" value="Homing_endonucl"/>
</dbReference>